<feature type="domain" description="Tail specific protease" evidence="1">
    <location>
        <begin position="116"/>
        <end position="302"/>
    </location>
</feature>
<dbReference type="Pfam" id="PF03572">
    <property type="entry name" value="Peptidase_S41"/>
    <property type="match status" value="1"/>
</dbReference>
<dbReference type="GO" id="GO:0006508">
    <property type="term" value="P:proteolysis"/>
    <property type="evidence" value="ECO:0007669"/>
    <property type="project" value="InterPro"/>
</dbReference>
<dbReference type="Gene3D" id="3.90.226.10">
    <property type="entry name" value="2-enoyl-CoA Hydratase, Chain A, domain 1"/>
    <property type="match status" value="1"/>
</dbReference>
<proteinExistence type="predicted"/>
<evidence type="ECO:0000313" key="2">
    <source>
        <dbReference type="EMBL" id="EMR01170.1"/>
    </source>
</evidence>
<dbReference type="InterPro" id="IPR029045">
    <property type="entry name" value="ClpP/crotonase-like_dom_sf"/>
</dbReference>
<dbReference type="Proteomes" id="UP000011910">
    <property type="component" value="Unassembled WGS sequence"/>
</dbReference>
<dbReference type="GO" id="GO:0030288">
    <property type="term" value="C:outer membrane-bounded periplasmic space"/>
    <property type="evidence" value="ECO:0007669"/>
    <property type="project" value="TreeGrafter"/>
</dbReference>
<dbReference type="STRING" id="1279009.ADICEAN_03695"/>
<dbReference type="EMBL" id="AODQ01000138">
    <property type="protein sequence ID" value="EMR01170.1"/>
    <property type="molecule type" value="Genomic_DNA"/>
</dbReference>
<dbReference type="RefSeq" id="WP_009197074.1">
    <property type="nucleotide sequence ID" value="NZ_AODQ01000138.1"/>
</dbReference>
<evidence type="ECO:0000259" key="1">
    <source>
        <dbReference type="Pfam" id="PF03572"/>
    </source>
</evidence>
<protein>
    <recommendedName>
        <fullName evidence="1">Tail specific protease domain-containing protein</fullName>
    </recommendedName>
</protein>
<name>M7NH80_9BACT</name>
<keyword evidence="3" id="KW-1185">Reference proteome</keyword>
<sequence length="329" mass="37221">MLRIDQQPIAQVRASLHPYLSAERPYFKDAKLEFWSFPRMYWLAHGPKDAFTLAVKGADGTLATHTVHAISVMDFEEKRGGELLTSDRSLRYFGQTAYLRPGPFSSADPAEGEAGYRRFIDSAFADIRMQQSQHLILDLRNNSGGHNAYSDYLIAYLADKPFRWYSRFQLKTSGLLKAHTRSHSPDTLTDAYSRAILDHKDGEVYAYELPLYPPVSAERRFNGPVYVLINRQTYSMAAVSAALLQDYGFATLAGEETADVPTVYASQFSFTLPKTGMVVKVPKGYMVRPNGDERLQGVVPELKRADHLLDEDDEILAFVLEHIRRQADR</sequence>
<dbReference type="InterPro" id="IPR005151">
    <property type="entry name" value="Tail-specific_protease"/>
</dbReference>
<dbReference type="GO" id="GO:0004175">
    <property type="term" value="F:endopeptidase activity"/>
    <property type="evidence" value="ECO:0007669"/>
    <property type="project" value="TreeGrafter"/>
</dbReference>
<accession>M7NH80</accession>
<reference evidence="2 3" key="1">
    <citation type="journal article" date="2013" name="Genome Announc.">
        <title>Draft Genome Sequence of Cesiribacter andamanensis Strain AMV16T, Isolated from a Soil Sample from a Mud Volcano in the Andaman Islands, India.</title>
        <authorList>
            <person name="Shivaji S."/>
            <person name="Ara S."/>
            <person name="Begum Z."/>
            <person name="Srinivas T.N."/>
            <person name="Singh A."/>
            <person name="Kumar Pinnaka A."/>
        </authorList>
    </citation>
    <scope>NUCLEOTIDE SEQUENCE [LARGE SCALE GENOMIC DNA]</scope>
    <source>
        <strain evidence="2 3">AMV16</strain>
    </source>
</reference>
<gene>
    <name evidence="2" type="ORF">ADICEAN_03695</name>
</gene>
<dbReference type="SUPFAM" id="SSF52096">
    <property type="entry name" value="ClpP/crotonase"/>
    <property type="match status" value="1"/>
</dbReference>
<dbReference type="eggNOG" id="COG0793">
    <property type="taxonomic scope" value="Bacteria"/>
</dbReference>
<dbReference type="AlphaFoldDB" id="M7NH80"/>
<dbReference type="GO" id="GO:0007165">
    <property type="term" value="P:signal transduction"/>
    <property type="evidence" value="ECO:0007669"/>
    <property type="project" value="TreeGrafter"/>
</dbReference>
<dbReference type="PANTHER" id="PTHR32060:SF30">
    <property type="entry name" value="CARBOXY-TERMINAL PROCESSING PROTEASE CTPA"/>
    <property type="match status" value="1"/>
</dbReference>
<dbReference type="OrthoDB" id="5480566at2"/>
<dbReference type="GO" id="GO:0008236">
    <property type="term" value="F:serine-type peptidase activity"/>
    <property type="evidence" value="ECO:0007669"/>
    <property type="project" value="InterPro"/>
</dbReference>
<dbReference type="PANTHER" id="PTHR32060">
    <property type="entry name" value="TAIL-SPECIFIC PROTEASE"/>
    <property type="match status" value="1"/>
</dbReference>
<organism evidence="2 3">
    <name type="scientific">Cesiribacter andamanensis AMV16</name>
    <dbReference type="NCBI Taxonomy" id="1279009"/>
    <lineage>
        <taxon>Bacteria</taxon>
        <taxon>Pseudomonadati</taxon>
        <taxon>Bacteroidota</taxon>
        <taxon>Cytophagia</taxon>
        <taxon>Cytophagales</taxon>
        <taxon>Cesiribacteraceae</taxon>
        <taxon>Cesiribacter</taxon>
    </lineage>
</organism>
<comment type="caution">
    <text evidence="2">The sequence shown here is derived from an EMBL/GenBank/DDBJ whole genome shotgun (WGS) entry which is preliminary data.</text>
</comment>
<evidence type="ECO:0000313" key="3">
    <source>
        <dbReference type="Proteomes" id="UP000011910"/>
    </source>
</evidence>